<evidence type="ECO:0000313" key="2">
    <source>
        <dbReference type="Proteomes" id="UP000094256"/>
    </source>
</evidence>
<dbReference type="Proteomes" id="UP000094256">
    <property type="component" value="Chromosome"/>
</dbReference>
<dbReference type="KEGG" id="span:AWL63_06160"/>
<dbReference type="AlphaFoldDB" id="A0A1B3Z858"/>
<gene>
    <name evidence="1" type="ORF">AWL63_06160</name>
</gene>
<evidence type="ECO:0000313" key="1">
    <source>
        <dbReference type="EMBL" id="AOH83618.1"/>
    </source>
</evidence>
<name>A0A1B3Z858_9SPHN</name>
<sequence length="93" mass="9812">MPGCAHRIVEVPVEKQVPVAVPVKDPAPGELIRCADRPQGLPESKDMLAQIPTPVRAAIIRIARAFAANAAQLDRLINWEAPGTCPAGKAAAK</sequence>
<keyword evidence="2" id="KW-1185">Reference proteome</keyword>
<dbReference type="STRING" id="1560345.AWL63_06160"/>
<dbReference type="EMBL" id="CP014168">
    <property type="protein sequence ID" value="AOH83618.1"/>
    <property type="molecule type" value="Genomic_DNA"/>
</dbReference>
<proteinExistence type="predicted"/>
<accession>A0A1B3Z858</accession>
<organism evidence="1 2">
    <name type="scientific">Sphingomonas panacis</name>
    <dbReference type="NCBI Taxonomy" id="1560345"/>
    <lineage>
        <taxon>Bacteria</taxon>
        <taxon>Pseudomonadati</taxon>
        <taxon>Pseudomonadota</taxon>
        <taxon>Alphaproteobacteria</taxon>
        <taxon>Sphingomonadales</taxon>
        <taxon>Sphingomonadaceae</taxon>
        <taxon>Sphingomonas</taxon>
    </lineage>
</organism>
<protein>
    <submittedName>
        <fullName evidence="1">Uncharacterized protein</fullName>
    </submittedName>
</protein>
<reference evidence="1 2" key="1">
    <citation type="submission" date="2016-01" db="EMBL/GenBank/DDBJ databases">
        <title>Complete genome and mega plasmid sequence of Sphingomonas panacis DCY99 elicits systemic resistance in rice to Xanthomonas oryzae.</title>
        <authorList>
            <person name="Kim Y.J."/>
            <person name="Yang D.C."/>
            <person name="Sing P."/>
        </authorList>
    </citation>
    <scope>NUCLEOTIDE SEQUENCE [LARGE SCALE GENOMIC DNA]</scope>
    <source>
        <strain evidence="1 2">DCY99</strain>
    </source>
</reference>